<dbReference type="InterPro" id="IPR004143">
    <property type="entry name" value="BPL_LPL_catalytic"/>
</dbReference>
<dbReference type="CDD" id="cd16442">
    <property type="entry name" value="BPL"/>
    <property type="match status" value="1"/>
</dbReference>
<keyword evidence="1 6" id="KW-0436">Ligase</keyword>
<dbReference type="InterPro" id="IPR011991">
    <property type="entry name" value="ArsR-like_HTH"/>
</dbReference>
<dbReference type="Gene3D" id="3.30.930.10">
    <property type="entry name" value="Bira Bifunctional Protein, Domain 2"/>
    <property type="match status" value="1"/>
</dbReference>
<evidence type="ECO:0000256" key="1">
    <source>
        <dbReference type="ARBA" id="ARBA00022598"/>
    </source>
</evidence>
<keyword evidence="4 6" id="KW-0092">Biotin</keyword>
<evidence type="ECO:0000313" key="8">
    <source>
        <dbReference type="EMBL" id="OBQ46438.1"/>
    </source>
</evidence>
<dbReference type="CDD" id="cd00090">
    <property type="entry name" value="HTH_ARSR"/>
    <property type="match status" value="1"/>
</dbReference>
<dbReference type="EC" id="6.3.4.15" evidence="6"/>
<dbReference type="InterPro" id="IPR036390">
    <property type="entry name" value="WH_DNA-bd_sf"/>
</dbReference>
<sequence length="328" mass="35556">MALRGDAVRTKILELLQKNTDRYTSGEDVSQLFSISRAAVSKHVSVLRGQGHEIEAVTRKGYRLVRKAEKMTQDVVRQGLTTTVFGQHDIHYLPSVGSTNLEAMKLALGDAPEGTVVVADEQTGGRGRQGRTWHSPSGCGLYVSVVLRPDIAPNEAPLITLLTNVAAAEAVQDLTDIIPVCKWPNDVLIDGCKVAGNLTEVFLSGDSVGHVISGAGINVAPLPEKLVPELRTVPCSLEEAAGKHISRVELLQAFLTRYEHWYLLVTKQGFAPLLSRWKELTDVVGKELTVQVRGETFSGTVVDVSTDGMLVLQDENGIEHSLFSGDIL</sequence>
<dbReference type="InterPro" id="IPR036388">
    <property type="entry name" value="WH-like_DNA-bd_sf"/>
</dbReference>
<comment type="function">
    <text evidence="6">Acts both as a biotin--[acetyl-CoA-carboxylase] ligase and a repressor.</text>
</comment>
<dbReference type="GO" id="GO:0005524">
    <property type="term" value="F:ATP binding"/>
    <property type="evidence" value="ECO:0007669"/>
    <property type="project" value="UniProtKB-UniRule"/>
</dbReference>
<keyword evidence="2 6" id="KW-0547">Nucleotide-binding</keyword>
<comment type="catalytic activity">
    <reaction evidence="5 6">
        <text>biotin + L-lysyl-[protein] + ATP = N(6)-biotinyl-L-lysyl-[protein] + AMP + diphosphate + H(+)</text>
        <dbReference type="Rhea" id="RHEA:11756"/>
        <dbReference type="Rhea" id="RHEA-COMP:9752"/>
        <dbReference type="Rhea" id="RHEA-COMP:10505"/>
        <dbReference type="ChEBI" id="CHEBI:15378"/>
        <dbReference type="ChEBI" id="CHEBI:29969"/>
        <dbReference type="ChEBI" id="CHEBI:30616"/>
        <dbReference type="ChEBI" id="CHEBI:33019"/>
        <dbReference type="ChEBI" id="CHEBI:57586"/>
        <dbReference type="ChEBI" id="CHEBI:83144"/>
        <dbReference type="ChEBI" id="CHEBI:456215"/>
        <dbReference type="EC" id="6.3.4.15"/>
    </reaction>
</comment>
<protein>
    <recommendedName>
        <fullName evidence="6">Bifunctional ligase/repressor BirA</fullName>
    </recommendedName>
    <alternativeName>
        <fullName evidence="6">Biotin--[acetyl-CoA-carboxylase] ligase</fullName>
        <ecNumber evidence="6">6.3.4.15</ecNumber>
    </alternativeName>
    <alternativeName>
        <fullName evidence="6">Biotin--protein ligase</fullName>
    </alternativeName>
    <alternativeName>
        <fullName evidence="6">Biotin-[acetyl-CoA carboxylase] synthetase</fullName>
    </alternativeName>
</protein>
<dbReference type="InterPro" id="IPR013196">
    <property type="entry name" value="HTH_11"/>
</dbReference>
<feature type="DNA-binding region" description="H-T-H motif" evidence="6">
    <location>
        <begin position="26"/>
        <end position="45"/>
    </location>
</feature>
<dbReference type="NCBIfam" id="TIGR00121">
    <property type="entry name" value="birA_ligase"/>
    <property type="match status" value="1"/>
</dbReference>
<evidence type="ECO:0000259" key="7">
    <source>
        <dbReference type="PROSITE" id="PS51733"/>
    </source>
</evidence>
<dbReference type="GO" id="GO:0003677">
    <property type="term" value="F:DNA binding"/>
    <property type="evidence" value="ECO:0007669"/>
    <property type="project" value="UniProtKB-UniRule"/>
</dbReference>
<dbReference type="PANTHER" id="PTHR12835:SF5">
    <property type="entry name" value="BIOTIN--PROTEIN LIGASE"/>
    <property type="match status" value="1"/>
</dbReference>
<dbReference type="GO" id="GO:0006355">
    <property type="term" value="P:regulation of DNA-templated transcription"/>
    <property type="evidence" value="ECO:0007669"/>
    <property type="project" value="UniProtKB-UniRule"/>
</dbReference>
<organism evidence="8 9">
    <name type="scientific">Halodesulfovibrio spirochaetisodalis</name>
    <dbReference type="NCBI Taxonomy" id="1560234"/>
    <lineage>
        <taxon>Bacteria</taxon>
        <taxon>Pseudomonadati</taxon>
        <taxon>Thermodesulfobacteriota</taxon>
        <taxon>Desulfovibrionia</taxon>
        <taxon>Desulfovibrionales</taxon>
        <taxon>Desulfovibrionaceae</taxon>
        <taxon>Halodesulfovibrio</taxon>
    </lineage>
</organism>
<dbReference type="STRING" id="1560234.SP90_12540"/>
<feature type="binding site" evidence="6">
    <location>
        <begin position="98"/>
        <end position="100"/>
    </location>
    <ligand>
        <name>biotin</name>
        <dbReference type="ChEBI" id="CHEBI:57586"/>
    </ligand>
</feature>
<dbReference type="SUPFAM" id="SSF46785">
    <property type="entry name" value="Winged helix' DNA-binding domain"/>
    <property type="match status" value="1"/>
</dbReference>
<gene>
    <name evidence="6" type="primary">birA</name>
    <name evidence="8" type="ORF">SP90_12540</name>
</gene>
<keyword evidence="6" id="KW-0238">DNA-binding</keyword>
<feature type="domain" description="BPL/LPL catalytic" evidence="7">
    <location>
        <begin position="77"/>
        <end position="266"/>
    </location>
</feature>
<dbReference type="RefSeq" id="WP_066856765.1">
    <property type="nucleotide sequence ID" value="NZ_JXMS01000024.1"/>
</dbReference>
<dbReference type="GO" id="GO:0004077">
    <property type="term" value="F:biotin--[biotin carboxyl-carrier protein] ligase activity"/>
    <property type="evidence" value="ECO:0007669"/>
    <property type="project" value="UniProtKB-UniRule"/>
</dbReference>
<dbReference type="InterPro" id="IPR003142">
    <property type="entry name" value="BPL_C"/>
</dbReference>
<comment type="caution">
    <text evidence="8">The sequence shown here is derived from an EMBL/GenBank/DDBJ whole genome shotgun (WGS) entry which is preliminary data.</text>
</comment>
<keyword evidence="6" id="KW-0805">Transcription regulation</keyword>
<reference evidence="8 9" key="1">
    <citation type="submission" date="2015-01" db="EMBL/GenBank/DDBJ databases">
        <title>Desulfovibrio sp. JC271 draft genome sequence.</title>
        <authorList>
            <person name="Shivani Y."/>
            <person name="Subhash Y."/>
            <person name="Sasikala C."/>
            <person name="Ramana C.V."/>
        </authorList>
    </citation>
    <scope>NUCLEOTIDE SEQUENCE [LARGE SCALE GENOMIC DNA]</scope>
    <source>
        <strain evidence="8 9">JC271</strain>
    </source>
</reference>
<dbReference type="InterPro" id="IPR004408">
    <property type="entry name" value="Biotin_CoA_COase_ligase"/>
</dbReference>
<feature type="binding site" evidence="6">
    <location>
        <begin position="126"/>
        <end position="128"/>
    </location>
    <ligand>
        <name>biotin</name>
        <dbReference type="ChEBI" id="CHEBI:57586"/>
    </ligand>
</feature>
<accession>A0A1B7XAP1</accession>
<keyword evidence="3 6" id="KW-0067">ATP-binding</keyword>
<dbReference type="Pfam" id="PF02237">
    <property type="entry name" value="BPL_C"/>
    <property type="match status" value="1"/>
</dbReference>
<proteinExistence type="inferred from homology"/>
<evidence type="ECO:0000313" key="9">
    <source>
        <dbReference type="Proteomes" id="UP000091979"/>
    </source>
</evidence>
<dbReference type="SUPFAM" id="SSF55681">
    <property type="entry name" value="Class II aaRS and biotin synthetases"/>
    <property type="match status" value="1"/>
</dbReference>
<dbReference type="PANTHER" id="PTHR12835">
    <property type="entry name" value="BIOTIN PROTEIN LIGASE"/>
    <property type="match status" value="1"/>
</dbReference>
<evidence type="ECO:0000256" key="3">
    <source>
        <dbReference type="ARBA" id="ARBA00022840"/>
    </source>
</evidence>
<dbReference type="Proteomes" id="UP000091979">
    <property type="component" value="Unassembled WGS sequence"/>
</dbReference>
<evidence type="ECO:0000256" key="5">
    <source>
        <dbReference type="ARBA" id="ARBA00047846"/>
    </source>
</evidence>
<keyword evidence="6" id="KW-0804">Transcription</keyword>
<dbReference type="InterPro" id="IPR045864">
    <property type="entry name" value="aa-tRNA-synth_II/BPL/LPL"/>
</dbReference>
<dbReference type="InterPro" id="IPR030855">
    <property type="entry name" value="Bifunct_BirA"/>
</dbReference>
<dbReference type="Pfam" id="PF08279">
    <property type="entry name" value="HTH_11"/>
    <property type="match status" value="1"/>
</dbReference>
<evidence type="ECO:0000256" key="2">
    <source>
        <dbReference type="ARBA" id="ARBA00022741"/>
    </source>
</evidence>
<keyword evidence="6" id="KW-0678">Repressor</keyword>
<dbReference type="Gene3D" id="1.10.10.10">
    <property type="entry name" value="Winged helix-like DNA-binding domain superfamily/Winged helix DNA-binding domain"/>
    <property type="match status" value="1"/>
</dbReference>
<dbReference type="InterPro" id="IPR008988">
    <property type="entry name" value="Transcriptional_repressor_C"/>
</dbReference>
<feature type="binding site" evidence="6">
    <location>
        <position position="193"/>
    </location>
    <ligand>
        <name>biotin</name>
        <dbReference type="ChEBI" id="CHEBI:57586"/>
    </ligand>
</feature>
<dbReference type="SUPFAM" id="SSF50037">
    <property type="entry name" value="C-terminal domain of transcriptional repressors"/>
    <property type="match status" value="1"/>
</dbReference>
<dbReference type="OrthoDB" id="9807064at2"/>
<dbReference type="AlphaFoldDB" id="A0A1B7XAP1"/>
<dbReference type="GO" id="GO:0005737">
    <property type="term" value="C:cytoplasm"/>
    <property type="evidence" value="ECO:0007669"/>
    <property type="project" value="TreeGrafter"/>
</dbReference>
<dbReference type="PROSITE" id="PS51733">
    <property type="entry name" value="BPL_LPL_CATALYTIC"/>
    <property type="match status" value="1"/>
</dbReference>
<keyword evidence="9" id="KW-1185">Reference proteome</keyword>
<name>A0A1B7XAP1_9BACT</name>
<dbReference type="EMBL" id="JXMS01000024">
    <property type="protein sequence ID" value="OBQ46438.1"/>
    <property type="molecule type" value="Genomic_DNA"/>
</dbReference>
<dbReference type="HAMAP" id="MF_00978">
    <property type="entry name" value="Bifunct_BirA"/>
    <property type="match status" value="1"/>
</dbReference>
<evidence type="ECO:0000256" key="4">
    <source>
        <dbReference type="ARBA" id="ARBA00023267"/>
    </source>
</evidence>
<feature type="binding site" evidence="6">
    <location>
        <position position="122"/>
    </location>
    <ligand>
        <name>biotin</name>
        <dbReference type="ChEBI" id="CHEBI:57586"/>
    </ligand>
</feature>
<dbReference type="Pfam" id="PF03099">
    <property type="entry name" value="BPL_LplA_LipB"/>
    <property type="match status" value="1"/>
</dbReference>
<dbReference type="Gene3D" id="2.30.30.100">
    <property type="match status" value="1"/>
</dbReference>
<comment type="similarity">
    <text evidence="6">Belongs to the biotin--protein ligase family.</text>
</comment>
<dbReference type="PATRIC" id="fig|1560234.3.peg.1612"/>
<evidence type="ECO:0000256" key="6">
    <source>
        <dbReference type="HAMAP-Rule" id="MF_00978"/>
    </source>
</evidence>